<dbReference type="RefSeq" id="WP_081938224.1">
    <property type="nucleotide sequence ID" value="NZ_JBPKCJ010000002.1"/>
</dbReference>
<dbReference type="NCBIfam" id="TIGR00450">
    <property type="entry name" value="mnmE_trmE_thdF"/>
    <property type="match status" value="1"/>
</dbReference>
<dbReference type="GO" id="GO:0003924">
    <property type="term" value="F:GTPase activity"/>
    <property type="evidence" value="ECO:0007669"/>
    <property type="project" value="UniProtKB-UniRule"/>
</dbReference>
<dbReference type="PANTHER" id="PTHR42714">
    <property type="entry name" value="TRNA MODIFICATION GTPASE GTPBP3"/>
    <property type="match status" value="1"/>
</dbReference>
<comment type="similarity">
    <text evidence="1 6 7">Belongs to the TRAFAC class TrmE-Era-EngA-EngB-Septin-like GTPase superfamily. TrmE GTPase family.</text>
</comment>
<dbReference type="Gene3D" id="1.20.120.430">
    <property type="entry name" value="tRNA modification GTPase MnmE domain 2"/>
    <property type="match status" value="1"/>
</dbReference>
<comment type="subcellular location">
    <subcellularLocation>
        <location evidence="6">Cytoplasm</location>
    </subcellularLocation>
</comment>
<sequence length="445" mass="51056">MDPIVSAATRLISQPVGIIRLSGNGLFPKFSTLMVPPMEEPDPRRVYRIQVRDIDGQTIDDGLLLYFKSPHSLTGEDVLELQLHGNPHSLRKIISHAICLGARQARPGEFLYRAYLHHKISLLKAESLNKLIQAPSFEHYRSQFQEYSGQKESPIEILRDQWMDLIGLFYVALDHSDDDIVIEKEMIVQRIQDILDSIRLYRKAYMRAKKRWRGFSVLITGPVNSGKSSLFNRLLGDSRALVSDIPGTTRDLLEGRISSEYGDIILLDSAGFRKTGDDIEKQGIRRAIKESKDVSLILWVNSPEMNTNPEIVIGKRKSGILRVWNKCDLRPAGIGQADFEVSSRTRKGISRLYHFLEEKARSYYQEESEEEGNLMEGVLSSHRQYLFLDRLAKHLVSLKDSLENRSWEILLHDLERYNQEIQLASGLVTHQMIYDRVFQSFCIGK</sequence>
<keyword evidence="6" id="KW-0460">Magnesium</keyword>
<keyword evidence="2 6" id="KW-0819">tRNA processing</keyword>
<dbReference type="Pfam" id="PF01926">
    <property type="entry name" value="MMR_HSR1"/>
    <property type="match status" value="1"/>
</dbReference>
<dbReference type="Gene3D" id="3.40.50.300">
    <property type="entry name" value="P-loop containing nucleotide triphosphate hydrolases"/>
    <property type="match status" value="1"/>
</dbReference>
<comment type="caution">
    <text evidence="11">The sequence shown here is derived from an EMBL/GenBank/DDBJ whole genome shotgun (WGS) entry which is preliminary data.</text>
</comment>
<dbReference type="GO" id="GO:0030488">
    <property type="term" value="P:tRNA methylation"/>
    <property type="evidence" value="ECO:0007669"/>
    <property type="project" value="TreeGrafter"/>
</dbReference>
<feature type="binding site" evidence="6">
    <location>
        <position position="245"/>
    </location>
    <ligand>
        <name>K(+)</name>
        <dbReference type="ChEBI" id="CHEBI:29103"/>
    </ligand>
</feature>
<dbReference type="GO" id="GO:0005525">
    <property type="term" value="F:GTP binding"/>
    <property type="evidence" value="ECO:0007669"/>
    <property type="project" value="UniProtKB-UniRule"/>
</dbReference>
<dbReference type="InterPro" id="IPR006073">
    <property type="entry name" value="GTP-bd"/>
</dbReference>
<evidence type="ECO:0000256" key="2">
    <source>
        <dbReference type="ARBA" id="ARBA00022694"/>
    </source>
</evidence>
<evidence type="ECO:0000256" key="3">
    <source>
        <dbReference type="ARBA" id="ARBA00022741"/>
    </source>
</evidence>
<dbReference type="EC" id="3.6.-.-" evidence="6"/>
<evidence type="ECO:0000256" key="4">
    <source>
        <dbReference type="ARBA" id="ARBA00022958"/>
    </source>
</evidence>
<protein>
    <recommendedName>
        <fullName evidence="6">tRNA modification GTPase MnmE</fullName>
        <ecNumber evidence="6">3.6.-.-</ecNumber>
    </recommendedName>
</protein>
<dbReference type="InterPro" id="IPR031168">
    <property type="entry name" value="G_TrmE"/>
</dbReference>
<evidence type="ECO:0000313" key="12">
    <source>
        <dbReference type="Proteomes" id="UP000029452"/>
    </source>
</evidence>
<dbReference type="Proteomes" id="UP000029452">
    <property type="component" value="Unassembled WGS sequence"/>
</dbReference>
<feature type="binding site" evidence="6">
    <location>
        <begin position="243"/>
        <end position="249"/>
    </location>
    <ligand>
        <name>GTP</name>
        <dbReference type="ChEBI" id="CHEBI:37565"/>
    </ligand>
</feature>
<feature type="domain" description="GTP-binding protein TrmE N-terminal" evidence="9">
    <location>
        <begin position="4"/>
        <end position="119"/>
    </location>
</feature>
<keyword evidence="3 6" id="KW-0547">Nucleotide-binding</keyword>
<dbReference type="InterPro" id="IPR027266">
    <property type="entry name" value="TrmE/GcvT-like"/>
</dbReference>
<accession>A0A094W5E1</accession>
<reference evidence="11 12" key="1">
    <citation type="submission" date="2014-06" db="EMBL/GenBank/DDBJ databases">
        <title>Draft genome sequence of iron oxidizing acidophile Leptospirillum ferriphilum DSM14647.</title>
        <authorList>
            <person name="Cardenas J.P."/>
            <person name="Lazcano M."/>
            <person name="Ossandon F.J."/>
            <person name="Corbett M."/>
            <person name="Holmes D.S."/>
            <person name="Watkin E."/>
        </authorList>
    </citation>
    <scope>NUCLEOTIDE SEQUENCE [LARGE SCALE GENOMIC DNA]</scope>
    <source>
        <strain evidence="11 12">DSM 14647</strain>
    </source>
</reference>
<feature type="binding site" evidence="6">
    <location>
        <position position="248"/>
    </location>
    <ligand>
        <name>K(+)</name>
        <dbReference type="ChEBI" id="CHEBI:29103"/>
    </ligand>
</feature>
<dbReference type="GO" id="GO:0046872">
    <property type="term" value="F:metal ion binding"/>
    <property type="evidence" value="ECO:0007669"/>
    <property type="project" value="UniProtKB-KW"/>
</dbReference>
<comment type="subunit">
    <text evidence="6">Homodimer. Heterotetramer of two MnmE and two MnmG subunits.</text>
</comment>
<gene>
    <name evidence="6" type="primary">mnmE</name>
    <name evidence="6" type="synonym">trmE</name>
    <name evidence="11" type="ORF">LptCag_2689</name>
</gene>
<dbReference type="OrthoDB" id="9805918at2"/>
<dbReference type="AlphaFoldDB" id="A0A094W5E1"/>
<feature type="binding site" evidence="6">
    <location>
        <position position="119"/>
    </location>
    <ligand>
        <name>(6S)-5-formyl-5,6,7,8-tetrahydrofolate</name>
        <dbReference type="ChEBI" id="CHEBI:57457"/>
    </ligand>
</feature>
<dbReference type="CDD" id="cd14858">
    <property type="entry name" value="TrmE_N"/>
    <property type="match status" value="1"/>
</dbReference>
<comment type="function">
    <text evidence="6">Exhibits a very high intrinsic GTPase hydrolysis rate. Involved in the addition of a carboxymethylaminomethyl (cmnm) group at the wobble position (U34) of certain tRNAs, forming tRNA-cmnm(5)s(2)U34.</text>
</comment>
<evidence type="ECO:0000256" key="7">
    <source>
        <dbReference type="RuleBase" id="RU003313"/>
    </source>
</evidence>
<organism evidence="11 12">
    <name type="scientific">Leptospirillum ferriphilum</name>
    <dbReference type="NCBI Taxonomy" id="178606"/>
    <lineage>
        <taxon>Bacteria</taxon>
        <taxon>Pseudomonadati</taxon>
        <taxon>Nitrospirota</taxon>
        <taxon>Nitrospiria</taxon>
        <taxon>Nitrospirales</taxon>
        <taxon>Nitrospiraceae</taxon>
        <taxon>Leptospirillum</taxon>
    </lineage>
</organism>
<name>A0A094W5E1_9BACT</name>
<dbReference type="InterPro" id="IPR004520">
    <property type="entry name" value="GTPase_MnmE"/>
</dbReference>
<dbReference type="SUPFAM" id="SSF52540">
    <property type="entry name" value="P-loop containing nucleoside triphosphate hydrolases"/>
    <property type="match status" value="1"/>
</dbReference>
<dbReference type="InterPro" id="IPR005225">
    <property type="entry name" value="Small_GTP-bd"/>
</dbReference>
<feature type="binding site" evidence="6">
    <location>
        <position position="243"/>
    </location>
    <ligand>
        <name>K(+)</name>
        <dbReference type="ChEBI" id="CHEBI:29103"/>
    </ligand>
</feature>
<proteinExistence type="inferred from homology"/>
<comment type="caution">
    <text evidence="6">Lacks conserved residue(s) required for the propagation of feature annotation.</text>
</comment>
<dbReference type="Gene3D" id="3.30.1360.120">
    <property type="entry name" value="Probable tRNA modification gtpase trme, domain 1"/>
    <property type="match status" value="1"/>
</dbReference>
<dbReference type="HAMAP" id="MF_00379">
    <property type="entry name" value="GTPase_MnmE"/>
    <property type="match status" value="1"/>
</dbReference>
<dbReference type="Pfam" id="PF10396">
    <property type="entry name" value="TrmE_N"/>
    <property type="match status" value="1"/>
</dbReference>
<keyword evidence="4 6" id="KW-0630">Potassium</keyword>
<evidence type="ECO:0000313" key="11">
    <source>
        <dbReference type="EMBL" id="KGA92648.1"/>
    </source>
</evidence>
<feature type="domain" description="G" evidence="8">
    <location>
        <begin position="217"/>
        <end position="304"/>
    </location>
</feature>
<keyword evidence="5 6" id="KW-0342">GTP-binding</keyword>
<feature type="binding site" evidence="6">
    <location>
        <position position="224"/>
    </location>
    <ligand>
        <name>K(+)</name>
        <dbReference type="ChEBI" id="CHEBI:29103"/>
    </ligand>
</feature>
<dbReference type="NCBIfam" id="TIGR00231">
    <property type="entry name" value="small_GTP"/>
    <property type="match status" value="1"/>
</dbReference>
<evidence type="ECO:0000259" key="8">
    <source>
        <dbReference type="Pfam" id="PF01926"/>
    </source>
</evidence>
<evidence type="ECO:0000259" key="9">
    <source>
        <dbReference type="Pfam" id="PF10396"/>
    </source>
</evidence>
<dbReference type="InterPro" id="IPR027417">
    <property type="entry name" value="P-loop_NTPase"/>
</dbReference>
<feature type="binding site" evidence="6">
    <location>
        <begin position="268"/>
        <end position="271"/>
    </location>
    <ligand>
        <name>GTP</name>
        <dbReference type="ChEBI" id="CHEBI:37565"/>
    </ligand>
</feature>
<feature type="binding site" evidence="6">
    <location>
        <position position="80"/>
    </location>
    <ligand>
        <name>(6S)-5-formyl-5,6,7,8-tetrahydrofolate</name>
        <dbReference type="ChEBI" id="CHEBI:57457"/>
    </ligand>
</feature>
<dbReference type="CDD" id="cd04164">
    <property type="entry name" value="trmE"/>
    <property type="match status" value="1"/>
</dbReference>
<dbReference type="PATRIC" id="fig|178606.4.peg.2551"/>
<dbReference type="EMBL" id="JPGK01000013">
    <property type="protein sequence ID" value="KGA92648.1"/>
    <property type="molecule type" value="Genomic_DNA"/>
</dbReference>
<evidence type="ECO:0000256" key="5">
    <source>
        <dbReference type="ARBA" id="ARBA00023134"/>
    </source>
</evidence>
<feature type="binding site" evidence="6">
    <location>
        <position position="445"/>
    </location>
    <ligand>
        <name>(6S)-5-formyl-5,6,7,8-tetrahydrofolate</name>
        <dbReference type="ChEBI" id="CHEBI:57457"/>
    </ligand>
</feature>
<keyword evidence="6" id="KW-0963">Cytoplasm</keyword>
<dbReference type="Pfam" id="PF12631">
    <property type="entry name" value="MnmE_helical"/>
    <property type="match status" value="1"/>
</dbReference>
<keyword evidence="6" id="KW-0378">Hydrolase</keyword>
<dbReference type="GO" id="GO:0005829">
    <property type="term" value="C:cytosol"/>
    <property type="evidence" value="ECO:0007669"/>
    <property type="project" value="TreeGrafter"/>
</dbReference>
<keyword evidence="6" id="KW-0479">Metal-binding</keyword>
<dbReference type="InterPro" id="IPR025867">
    <property type="entry name" value="MnmE_helical"/>
</dbReference>
<feature type="binding site" evidence="6">
    <location>
        <position position="228"/>
    </location>
    <ligand>
        <name>Mg(2+)</name>
        <dbReference type="ChEBI" id="CHEBI:18420"/>
    </ligand>
</feature>
<feature type="binding site" evidence="6">
    <location>
        <position position="249"/>
    </location>
    <ligand>
        <name>Mg(2+)</name>
        <dbReference type="ChEBI" id="CHEBI:18420"/>
    </ligand>
</feature>
<dbReference type="InterPro" id="IPR027368">
    <property type="entry name" value="MnmE_dom2"/>
</dbReference>
<evidence type="ECO:0000259" key="10">
    <source>
        <dbReference type="Pfam" id="PF12631"/>
    </source>
</evidence>
<evidence type="ECO:0000256" key="6">
    <source>
        <dbReference type="HAMAP-Rule" id="MF_00379"/>
    </source>
</evidence>
<evidence type="ECO:0000256" key="1">
    <source>
        <dbReference type="ARBA" id="ARBA00011043"/>
    </source>
</evidence>
<dbReference type="GO" id="GO:0002098">
    <property type="term" value="P:tRNA wobble uridine modification"/>
    <property type="evidence" value="ECO:0007669"/>
    <property type="project" value="TreeGrafter"/>
</dbReference>
<comment type="cofactor">
    <cofactor evidence="6">
        <name>K(+)</name>
        <dbReference type="ChEBI" id="CHEBI:29103"/>
    </cofactor>
    <text evidence="6">Binds 1 potassium ion per subunit.</text>
</comment>
<dbReference type="PANTHER" id="PTHR42714:SF2">
    <property type="entry name" value="TRNA MODIFICATION GTPASE GTPBP3, MITOCHONDRIAL"/>
    <property type="match status" value="1"/>
</dbReference>
<dbReference type="InterPro" id="IPR018948">
    <property type="entry name" value="GTP-bd_TrmE_N"/>
</dbReference>
<feature type="domain" description="MnmE helical" evidence="10">
    <location>
        <begin position="122"/>
        <end position="442"/>
    </location>
</feature>
<feature type="binding site" evidence="6">
    <location>
        <begin position="224"/>
        <end position="229"/>
    </location>
    <ligand>
        <name>GTP</name>
        <dbReference type="ChEBI" id="CHEBI:37565"/>
    </ligand>
</feature>
<feature type="binding site" evidence="6">
    <location>
        <position position="20"/>
    </location>
    <ligand>
        <name>(6S)-5-formyl-5,6,7,8-tetrahydrofolate</name>
        <dbReference type="ChEBI" id="CHEBI:57457"/>
    </ligand>
</feature>